<protein>
    <recommendedName>
        <fullName evidence="6">Transcription antitermination protein NusB</fullName>
    </recommendedName>
    <alternativeName>
        <fullName evidence="6">Antitermination factor NusB</fullName>
    </alternativeName>
</protein>
<dbReference type="HAMAP" id="MF_00073">
    <property type="entry name" value="NusB"/>
    <property type="match status" value="1"/>
</dbReference>
<evidence type="ECO:0000256" key="7">
    <source>
        <dbReference type="SAM" id="MobiDB-lite"/>
    </source>
</evidence>
<evidence type="ECO:0000313" key="9">
    <source>
        <dbReference type="EMBL" id="AIB11553.1"/>
    </source>
</evidence>
<dbReference type="Proteomes" id="UP000027186">
    <property type="component" value="Chromosome"/>
</dbReference>
<dbReference type="InterPro" id="IPR035926">
    <property type="entry name" value="NusB-like_sf"/>
</dbReference>
<keyword evidence="14" id="KW-1185">Reference proteome</keyword>
<evidence type="ECO:0000259" key="8">
    <source>
        <dbReference type="Pfam" id="PF01029"/>
    </source>
</evidence>
<dbReference type="OrthoDB" id="9797817at2"/>
<dbReference type="SUPFAM" id="SSF48013">
    <property type="entry name" value="NusB-like"/>
    <property type="match status" value="1"/>
</dbReference>
<dbReference type="GO" id="GO:0003723">
    <property type="term" value="F:RNA binding"/>
    <property type="evidence" value="ECO:0007669"/>
    <property type="project" value="UniProtKB-UniRule"/>
</dbReference>
<organism evidence="9 12">
    <name type="scientific">Azospirillum argentinense</name>
    <dbReference type="NCBI Taxonomy" id="2970906"/>
    <lineage>
        <taxon>Bacteria</taxon>
        <taxon>Pseudomonadati</taxon>
        <taxon>Pseudomonadota</taxon>
        <taxon>Alphaproteobacteria</taxon>
        <taxon>Rhodospirillales</taxon>
        <taxon>Azospirillaceae</taxon>
        <taxon>Azospirillum</taxon>
    </lineage>
</organism>
<dbReference type="EMBL" id="CP007793">
    <property type="protein sequence ID" value="AIB11553.1"/>
    <property type="molecule type" value="Genomic_DNA"/>
</dbReference>
<comment type="function">
    <text evidence="6">Involved in transcription antitermination. Required for transcription of ribosomal RNA (rRNA) genes. Binds specifically to the boxA antiterminator sequence of the ribosomal RNA (rrn) operons.</text>
</comment>
<gene>
    <name evidence="6 10" type="primary">nusB</name>
    <name evidence="9" type="ORF">ABAZ39_05920</name>
    <name evidence="10" type="ORF">ACJ41P_03490</name>
    <name evidence="11" type="ORF">C1S70_01210</name>
</gene>
<evidence type="ECO:0000313" key="11">
    <source>
        <dbReference type="EMBL" id="PNR00757.1"/>
    </source>
</evidence>
<dbReference type="Gene3D" id="1.10.940.10">
    <property type="entry name" value="NusB-like"/>
    <property type="match status" value="1"/>
</dbReference>
<evidence type="ECO:0000313" key="14">
    <source>
        <dbReference type="Proteomes" id="UP001628281"/>
    </source>
</evidence>
<evidence type="ECO:0000256" key="2">
    <source>
        <dbReference type="ARBA" id="ARBA00022814"/>
    </source>
</evidence>
<comment type="similarity">
    <text evidence="1 6">Belongs to the NusB family.</text>
</comment>
<dbReference type="Pfam" id="PF01029">
    <property type="entry name" value="NusB"/>
    <property type="match status" value="1"/>
</dbReference>
<name>A0A060DKQ1_9PROT</name>
<reference evidence="9 12" key="1">
    <citation type="journal article" date="2014" name="Genome Announc.">
        <title>Complete Genome Sequence of the Model Rhizosphere Strain Azospirillum brasilense Az39, Successfully Applied in Agriculture.</title>
        <authorList>
            <person name="Rivera D."/>
            <person name="Revale S."/>
            <person name="Molina R."/>
            <person name="Gualpa J."/>
            <person name="Puente M."/>
            <person name="Maroniche G."/>
            <person name="Paris G."/>
            <person name="Baker D."/>
            <person name="Clavijo B."/>
            <person name="McLay K."/>
            <person name="Spaepen S."/>
            <person name="Perticari A."/>
            <person name="Vazquez M."/>
            <person name="Wisniewski-Dye F."/>
            <person name="Watkins C."/>
            <person name="Martinez-Abarca F."/>
            <person name="Vanderleyden J."/>
            <person name="Cassan F."/>
        </authorList>
    </citation>
    <scope>NUCLEOTIDE SEQUENCE [LARGE SCALE GENOMIC DNA]</scope>
    <source>
        <strain evidence="9 12">Az39</strain>
    </source>
</reference>
<reference evidence="11 13" key="2">
    <citation type="submission" date="2018-01" db="EMBL/GenBank/DDBJ databases">
        <title>Whole genome sequence of Azospirillum brasilense REC3 isolated from strawberry roots.</title>
        <authorList>
            <person name="Fontana C.A."/>
            <person name="Salazar S.M."/>
            <person name="Bassi D."/>
            <person name="Puglisi E."/>
            <person name="Lovaisa N.C."/>
            <person name="Toffoli L.M."/>
            <person name="Pedraza R."/>
            <person name="Cocconcelli P.S."/>
        </authorList>
    </citation>
    <scope>NUCLEOTIDE SEQUENCE [LARGE SCALE GENOMIC DNA]</scope>
    <source>
        <strain evidence="11 13">REC3</strain>
    </source>
</reference>
<evidence type="ECO:0000313" key="10">
    <source>
        <dbReference type="EMBL" id="MFL7900170.1"/>
    </source>
</evidence>
<dbReference type="InterPro" id="IPR011605">
    <property type="entry name" value="NusB_fam"/>
</dbReference>
<dbReference type="InterPro" id="IPR006027">
    <property type="entry name" value="NusB_RsmB_TIM44"/>
</dbReference>
<dbReference type="GO" id="GO:0031564">
    <property type="term" value="P:transcription antitermination"/>
    <property type="evidence" value="ECO:0007669"/>
    <property type="project" value="UniProtKB-KW"/>
</dbReference>
<proteinExistence type="inferred from homology"/>
<dbReference type="GO" id="GO:0006353">
    <property type="term" value="P:DNA-templated transcription termination"/>
    <property type="evidence" value="ECO:0007669"/>
    <property type="project" value="UniProtKB-UniRule"/>
</dbReference>
<dbReference type="Proteomes" id="UP001628281">
    <property type="component" value="Unassembled WGS sequence"/>
</dbReference>
<dbReference type="Proteomes" id="UP000236268">
    <property type="component" value="Unassembled WGS sequence"/>
</dbReference>
<keyword evidence="3 6" id="KW-0694">RNA-binding</keyword>
<feature type="region of interest" description="Disordered" evidence="7">
    <location>
        <begin position="1"/>
        <end position="27"/>
    </location>
</feature>
<keyword evidence="5 6" id="KW-0804">Transcription</keyword>
<dbReference type="EMBL" id="JBJLSN010000003">
    <property type="protein sequence ID" value="MFL7900170.1"/>
    <property type="molecule type" value="Genomic_DNA"/>
</dbReference>
<dbReference type="GO" id="GO:0005829">
    <property type="term" value="C:cytosol"/>
    <property type="evidence" value="ECO:0007669"/>
    <property type="project" value="TreeGrafter"/>
</dbReference>
<evidence type="ECO:0000256" key="1">
    <source>
        <dbReference type="ARBA" id="ARBA00005952"/>
    </source>
</evidence>
<evidence type="ECO:0000256" key="4">
    <source>
        <dbReference type="ARBA" id="ARBA00023015"/>
    </source>
</evidence>
<evidence type="ECO:0000313" key="12">
    <source>
        <dbReference type="Proteomes" id="UP000027186"/>
    </source>
</evidence>
<keyword evidence="4 6" id="KW-0805">Transcription regulation</keyword>
<feature type="domain" description="NusB/RsmB/TIM44" evidence="8">
    <location>
        <begin position="31"/>
        <end position="170"/>
    </location>
</feature>
<dbReference type="RefSeq" id="WP_038527622.1">
    <property type="nucleotide sequence ID" value="NZ_CP007793.1"/>
</dbReference>
<keyword evidence="2 6" id="KW-0889">Transcription antitermination</keyword>
<evidence type="ECO:0000313" key="13">
    <source>
        <dbReference type="Proteomes" id="UP000236268"/>
    </source>
</evidence>
<accession>A0A2K1G7I0</accession>
<evidence type="ECO:0000256" key="6">
    <source>
        <dbReference type="HAMAP-Rule" id="MF_00073"/>
    </source>
</evidence>
<dbReference type="NCBIfam" id="TIGR01951">
    <property type="entry name" value="nusB"/>
    <property type="match status" value="1"/>
</dbReference>
<evidence type="ECO:0000256" key="3">
    <source>
        <dbReference type="ARBA" id="ARBA00022884"/>
    </source>
</evidence>
<dbReference type="EMBL" id="POWG01000001">
    <property type="protein sequence ID" value="PNR00757.1"/>
    <property type="molecule type" value="Genomic_DNA"/>
</dbReference>
<dbReference type="KEGG" id="abq:ABAZ39_05920"/>
<dbReference type="PANTHER" id="PTHR11078:SF3">
    <property type="entry name" value="ANTITERMINATION NUSB DOMAIN-CONTAINING PROTEIN"/>
    <property type="match status" value="1"/>
</dbReference>
<reference evidence="10 14" key="3">
    <citation type="submission" date="2024-11" db="EMBL/GenBank/DDBJ databases">
        <title>Draft genome sequences of two bacteria associated to sugarcane roots in Colombia.</title>
        <authorList>
            <person name="Pardo-Diaz S."/>
            <person name="Masmela-Mendoza J."/>
            <person name="Delgadillo-Duran P."/>
            <person name="Bautista E.J."/>
            <person name="Rojas-Tapias D.F."/>
        </authorList>
    </citation>
    <scope>NUCLEOTIDE SEQUENCE [LARGE SCALE GENOMIC DNA]</scope>
    <source>
        <strain evidence="10 14">Ap18</strain>
    </source>
</reference>
<evidence type="ECO:0000256" key="5">
    <source>
        <dbReference type="ARBA" id="ARBA00023163"/>
    </source>
</evidence>
<dbReference type="AlphaFoldDB" id="A0A060DKQ1"/>
<sequence length="190" mass="20818">MSNDDAAGRAKQKRGSRNRTGGGSAKARRKAARLAAVQALYQIDLNQIEPTGIAVESVIGEFVNHRLGEEIDGAKFVAADPQLFADIVRGAAHRRAEVDGMLASALEPRYALDRLELLMRAILRAGAYELFVHNDTHPRILISEYVDVAHAFFAAREPGMVNGVLDHVARALRPDELAQPDPSRDQSKDR</sequence>
<accession>A0A060DKQ1</accession>
<dbReference type="PANTHER" id="PTHR11078">
    <property type="entry name" value="N UTILIZATION SUBSTANCE PROTEIN B-RELATED"/>
    <property type="match status" value="1"/>
</dbReference>